<evidence type="ECO:0000259" key="11">
    <source>
        <dbReference type="PROSITE" id="PS50157"/>
    </source>
</evidence>
<comment type="caution">
    <text evidence="12">The sequence shown here is derived from an EMBL/GenBank/DDBJ whole genome shotgun (WGS) entry which is preliminary data.</text>
</comment>
<keyword evidence="4" id="KW-0677">Repeat</keyword>
<dbReference type="Proteomes" id="UP001150925">
    <property type="component" value="Unassembled WGS sequence"/>
</dbReference>
<name>A0A9W8AKM5_9FUNG</name>
<feature type="region of interest" description="Disordered" evidence="10">
    <location>
        <begin position="1"/>
        <end position="33"/>
    </location>
</feature>
<reference evidence="12" key="1">
    <citation type="submission" date="2022-07" db="EMBL/GenBank/DDBJ databases">
        <title>Phylogenomic reconstructions and comparative analyses of Kickxellomycotina fungi.</title>
        <authorList>
            <person name="Reynolds N.K."/>
            <person name="Stajich J.E."/>
            <person name="Barry K."/>
            <person name="Grigoriev I.V."/>
            <person name="Crous P."/>
            <person name="Smith M.E."/>
        </authorList>
    </citation>
    <scope>NUCLEOTIDE SEQUENCE</scope>
    <source>
        <strain evidence="12">RSA 1196</strain>
    </source>
</reference>
<proteinExistence type="inferred from homology"/>
<dbReference type="EMBL" id="JANBPY010002156">
    <property type="protein sequence ID" value="KAJ1956278.1"/>
    <property type="molecule type" value="Genomic_DNA"/>
</dbReference>
<dbReference type="PANTHER" id="PTHR45718:SF8">
    <property type="entry name" value="GLIS FAMILY ZINC FINGER 2"/>
    <property type="match status" value="1"/>
</dbReference>
<evidence type="ECO:0000256" key="7">
    <source>
        <dbReference type="ARBA" id="ARBA00023125"/>
    </source>
</evidence>
<keyword evidence="5 9" id="KW-0863">Zinc-finger</keyword>
<dbReference type="GO" id="GO:0000978">
    <property type="term" value="F:RNA polymerase II cis-regulatory region sequence-specific DNA binding"/>
    <property type="evidence" value="ECO:0007669"/>
    <property type="project" value="TreeGrafter"/>
</dbReference>
<evidence type="ECO:0000256" key="9">
    <source>
        <dbReference type="PROSITE-ProRule" id="PRU00042"/>
    </source>
</evidence>
<dbReference type="InterPro" id="IPR013087">
    <property type="entry name" value="Znf_C2H2_type"/>
</dbReference>
<dbReference type="GO" id="GO:0008270">
    <property type="term" value="F:zinc ion binding"/>
    <property type="evidence" value="ECO:0007669"/>
    <property type="project" value="UniProtKB-KW"/>
</dbReference>
<keyword evidence="3" id="KW-0479">Metal-binding</keyword>
<evidence type="ECO:0000256" key="10">
    <source>
        <dbReference type="SAM" id="MobiDB-lite"/>
    </source>
</evidence>
<feature type="compositionally biased region" description="Basic and acidic residues" evidence="10">
    <location>
        <begin position="106"/>
        <end position="119"/>
    </location>
</feature>
<feature type="compositionally biased region" description="Polar residues" evidence="10">
    <location>
        <begin position="216"/>
        <end position="225"/>
    </location>
</feature>
<dbReference type="InterPro" id="IPR036236">
    <property type="entry name" value="Znf_C2H2_sf"/>
</dbReference>
<keyword evidence="7" id="KW-0238">DNA-binding</keyword>
<feature type="compositionally biased region" description="Polar residues" evidence="10">
    <location>
        <begin position="176"/>
        <end position="197"/>
    </location>
</feature>
<feature type="non-terminal residue" evidence="12">
    <location>
        <position position="1"/>
    </location>
</feature>
<accession>A0A9W8AKM5</accession>
<dbReference type="PANTHER" id="PTHR45718">
    <property type="entry name" value="TRANSCRIPTIONAL ACTIVATOR CUBITUS INTERRUPTUS"/>
    <property type="match status" value="1"/>
</dbReference>
<dbReference type="Pfam" id="PF23561">
    <property type="entry name" value="zf-C2H2_15"/>
    <property type="match status" value="1"/>
</dbReference>
<feature type="domain" description="C2H2-type" evidence="11">
    <location>
        <begin position="335"/>
        <end position="364"/>
    </location>
</feature>
<dbReference type="Pfam" id="PF00096">
    <property type="entry name" value="zf-C2H2"/>
    <property type="match status" value="1"/>
</dbReference>
<dbReference type="PROSITE" id="PS00028">
    <property type="entry name" value="ZINC_FINGER_C2H2_1"/>
    <property type="match status" value="3"/>
</dbReference>
<dbReference type="GO" id="GO:0005634">
    <property type="term" value="C:nucleus"/>
    <property type="evidence" value="ECO:0007669"/>
    <property type="project" value="UniProtKB-SubCell"/>
</dbReference>
<feature type="region of interest" description="Disordered" evidence="10">
    <location>
        <begin position="484"/>
        <end position="515"/>
    </location>
</feature>
<protein>
    <recommendedName>
        <fullName evidence="11">C2H2-type domain-containing protein</fullName>
    </recommendedName>
</protein>
<evidence type="ECO:0000256" key="8">
    <source>
        <dbReference type="ARBA" id="ARBA00023242"/>
    </source>
</evidence>
<sequence>FQDPQFDELIKMPEEQSSAMHNGASQSSSQLLPFGYPSTEGMLSQVSHQHSAALIMGNDSPFPEHMKLIDRRVQHPDATTRRYASTPPEVRFVHNAYSSSAPSKTNESHHPSPLRHETAGAKPGEQSQGNSSATPYDGHSAEGRSTSDQSSNEEGTSRPRRHTSAEPNGFTDLRKYQTNSVLTQDTNGDKSTPSNNDLHYHPSQLPGELAMDNTMGRLSQPYSGQSYGGVRRRQGSDGESEYGEHNLLRGVHRAGSLALSDVGTEDGESHCQWEGCNLVFPSLGSLVEHLSNDHVGSGKSTYTCGWRGCSRNGRPFTKRHKMFNHLRTHTGEKPFPCPVEGCGKSFSRPDSLATHVKTHSDVRPYVCSYRGCGKSYYHGRSLRKHEKSHVSRRHTFSHSGFPPHLGPNTAMPNGGPGPMPPYMMNNVRGAQYGGPMQPVMHSLPQQPGMMPMNGGMYNMYPPNPMFVSDTQQRQLQQYQIDSQTSLNPGESGASSGGHYSNFSTGQPNDHFLGNDVEHGEVQHSNIPTVSATTGSYGEHATVNGGASRAGSHPVEAPNSSAGTDAFLQYPQASFDPEFFENAMNHNGHMSNGLDFTQRLAFELPSPTSSNFLFPHQVMSQQ</sequence>
<evidence type="ECO:0000256" key="4">
    <source>
        <dbReference type="ARBA" id="ARBA00022737"/>
    </source>
</evidence>
<feature type="compositionally biased region" description="Polar residues" evidence="10">
    <location>
        <begin position="125"/>
        <end position="134"/>
    </location>
</feature>
<dbReference type="SMART" id="SM00355">
    <property type="entry name" value="ZnF_C2H2"/>
    <property type="match status" value="4"/>
</dbReference>
<dbReference type="FunFam" id="3.30.160.60:FF:002343">
    <property type="entry name" value="Zinc finger protein 33A"/>
    <property type="match status" value="1"/>
</dbReference>
<evidence type="ECO:0000256" key="2">
    <source>
        <dbReference type="ARBA" id="ARBA00010831"/>
    </source>
</evidence>
<dbReference type="AlphaFoldDB" id="A0A9W8AKM5"/>
<keyword evidence="6" id="KW-0862">Zinc</keyword>
<feature type="compositionally biased region" description="Polar residues" evidence="10">
    <location>
        <begin position="497"/>
        <end position="507"/>
    </location>
</feature>
<evidence type="ECO:0000256" key="6">
    <source>
        <dbReference type="ARBA" id="ARBA00022833"/>
    </source>
</evidence>
<evidence type="ECO:0000313" key="13">
    <source>
        <dbReference type="Proteomes" id="UP001150925"/>
    </source>
</evidence>
<gene>
    <name evidence="12" type="ORF">IWQ62_005339</name>
</gene>
<dbReference type="GO" id="GO:0000981">
    <property type="term" value="F:DNA-binding transcription factor activity, RNA polymerase II-specific"/>
    <property type="evidence" value="ECO:0007669"/>
    <property type="project" value="TreeGrafter"/>
</dbReference>
<dbReference type="PROSITE" id="PS50157">
    <property type="entry name" value="ZINC_FINGER_C2H2_2"/>
    <property type="match status" value="3"/>
</dbReference>
<dbReference type="SUPFAM" id="SSF57667">
    <property type="entry name" value="beta-beta-alpha zinc fingers"/>
    <property type="match status" value="3"/>
</dbReference>
<comment type="similarity">
    <text evidence="2">Belongs to the GLI C2H2-type zinc-finger protein family.</text>
</comment>
<keyword evidence="8" id="KW-0539">Nucleus</keyword>
<organism evidence="12 13">
    <name type="scientific">Dispira parvispora</name>
    <dbReference type="NCBI Taxonomy" id="1520584"/>
    <lineage>
        <taxon>Eukaryota</taxon>
        <taxon>Fungi</taxon>
        <taxon>Fungi incertae sedis</taxon>
        <taxon>Zoopagomycota</taxon>
        <taxon>Kickxellomycotina</taxon>
        <taxon>Dimargaritomycetes</taxon>
        <taxon>Dimargaritales</taxon>
        <taxon>Dimargaritaceae</taxon>
        <taxon>Dispira</taxon>
    </lineage>
</organism>
<evidence type="ECO:0000313" key="12">
    <source>
        <dbReference type="EMBL" id="KAJ1956278.1"/>
    </source>
</evidence>
<feature type="region of interest" description="Disordered" evidence="10">
    <location>
        <begin position="98"/>
        <end position="242"/>
    </location>
</feature>
<dbReference type="InterPro" id="IPR043359">
    <property type="entry name" value="GLI-like"/>
</dbReference>
<keyword evidence="13" id="KW-1185">Reference proteome</keyword>
<dbReference type="OrthoDB" id="654211at2759"/>
<comment type="subcellular location">
    <subcellularLocation>
        <location evidence="1">Nucleus</location>
    </subcellularLocation>
</comment>
<feature type="compositionally biased region" description="Polar residues" evidence="10">
    <location>
        <begin position="143"/>
        <end position="154"/>
    </location>
</feature>
<evidence type="ECO:0000256" key="5">
    <source>
        <dbReference type="ARBA" id="ARBA00022771"/>
    </source>
</evidence>
<dbReference type="InterPro" id="IPR056436">
    <property type="entry name" value="Znf-C2H2_ZIC1-5/GLI1-3-like"/>
</dbReference>
<evidence type="ECO:0000256" key="1">
    <source>
        <dbReference type="ARBA" id="ARBA00004123"/>
    </source>
</evidence>
<feature type="compositionally biased region" description="Polar residues" evidence="10">
    <location>
        <begin position="15"/>
        <end position="31"/>
    </location>
</feature>
<dbReference type="Gene3D" id="3.30.160.60">
    <property type="entry name" value="Classic Zinc Finger"/>
    <property type="match status" value="4"/>
</dbReference>
<feature type="domain" description="C2H2-type" evidence="11">
    <location>
        <begin position="365"/>
        <end position="394"/>
    </location>
</feature>
<feature type="domain" description="C2H2-type" evidence="11">
    <location>
        <begin position="302"/>
        <end position="334"/>
    </location>
</feature>
<feature type="region of interest" description="Disordered" evidence="10">
    <location>
        <begin position="527"/>
        <end position="558"/>
    </location>
</feature>
<evidence type="ECO:0000256" key="3">
    <source>
        <dbReference type="ARBA" id="ARBA00022723"/>
    </source>
</evidence>